<dbReference type="EMBL" id="BMNE01000003">
    <property type="protein sequence ID" value="GGN79141.1"/>
    <property type="molecule type" value="Genomic_DNA"/>
</dbReference>
<dbReference type="InterPro" id="IPR025161">
    <property type="entry name" value="IS402-like_dom"/>
</dbReference>
<dbReference type="PANTHER" id="PTHR46637:SF1">
    <property type="entry name" value="BLL5188 PROTEIN"/>
    <property type="match status" value="1"/>
</dbReference>
<protein>
    <recommendedName>
        <fullName evidence="1">Insertion element IS402-like domain-containing protein</fullName>
    </recommendedName>
</protein>
<keyword evidence="3" id="KW-1185">Reference proteome</keyword>
<dbReference type="Proteomes" id="UP000658127">
    <property type="component" value="Unassembled WGS sequence"/>
</dbReference>
<evidence type="ECO:0000313" key="2">
    <source>
        <dbReference type="EMBL" id="GGN79141.1"/>
    </source>
</evidence>
<comment type="caution">
    <text evidence="2">The sequence shown here is derived from an EMBL/GenBank/DDBJ whole genome shotgun (WGS) entry which is preliminary data.</text>
</comment>
<name>A0ABQ2KEI0_9NOCA</name>
<dbReference type="PANTHER" id="PTHR46637">
    <property type="entry name" value="TIS1421-TRANSPOSASE PROTEIN A"/>
    <property type="match status" value="1"/>
</dbReference>
<feature type="domain" description="Insertion element IS402-like" evidence="1">
    <location>
        <begin position="1"/>
        <end position="77"/>
    </location>
</feature>
<gene>
    <name evidence="2" type="ORF">GCM10011610_27290</name>
</gene>
<dbReference type="InterPro" id="IPR052909">
    <property type="entry name" value="Transposase_6_like"/>
</dbReference>
<organism evidence="2 3">
    <name type="scientific">Nocardia rhizosphaerihabitans</name>
    <dbReference type="NCBI Taxonomy" id="1691570"/>
    <lineage>
        <taxon>Bacteria</taxon>
        <taxon>Bacillati</taxon>
        <taxon>Actinomycetota</taxon>
        <taxon>Actinomycetes</taxon>
        <taxon>Mycobacteriales</taxon>
        <taxon>Nocardiaceae</taxon>
        <taxon>Nocardia</taxon>
    </lineage>
</organism>
<evidence type="ECO:0000313" key="3">
    <source>
        <dbReference type="Proteomes" id="UP000658127"/>
    </source>
</evidence>
<dbReference type="Pfam" id="PF13340">
    <property type="entry name" value="DUF4096"/>
    <property type="match status" value="1"/>
</dbReference>
<proteinExistence type="predicted"/>
<sequence>MDDQLWTVIEPLLPVKAPGTPGPARMNDRLVLQGILFVLITGIGWEDLPQELGFGSGMTCWRRLRDWQTAGVFEAMHTAILAHCHRAGLIDFGRVIPDGSHVRAPRRGTRDKATAGRWIVEQTLALLHQYRRWPPVGNGAPTSIKDFSTSPPH</sequence>
<reference evidence="3" key="1">
    <citation type="journal article" date="2019" name="Int. J. Syst. Evol. Microbiol.">
        <title>The Global Catalogue of Microorganisms (GCM) 10K type strain sequencing project: providing services to taxonomists for standard genome sequencing and annotation.</title>
        <authorList>
            <consortium name="The Broad Institute Genomics Platform"/>
            <consortium name="The Broad Institute Genome Sequencing Center for Infectious Disease"/>
            <person name="Wu L."/>
            <person name="Ma J."/>
        </authorList>
    </citation>
    <scope>NUCLEOTIDE SEQUENCE [LARGE SCALE GENOMIC DNA]</scope>
    <source>
        <strain evidence="3">CGMCC 4.7329</strain>
    </source>
</reference>
<accession>A0ABQ2KEI0</accession>
<evidence type="ECO:0000259" key="1">
    <source>
        <dbReference type="Pfam" id="PF13340"/>
    </source>
</evidence>